<dbReference type="AlphaFoldDB" id="A0A7T1ALI5"/>
<feature type="transmembrane region" description="Helical" evidence="1">
    <location>
        <begin position="20"/>
        <end position="42"/>
    </location>
</feature>
<keyword evidence="3" id="KW-1185">Reference proteome</keyword>
<evidence type="ECO:0000256" key="1">
    <source>
        <dbReference type="SAM" id="Phobius"/>
    </source>
</evidence>
<accession>A0A7T1ALI5</accession>
<gene>
    <name evidence="2" type="ORF">RT761_01298</name>
</gene>
<dbReference type="Proteomes" id="UP000594463">
    <property type="component" value="Chromosome"/>
</dbReference>
<name>A0A7T1ALI5_ATRLM</name>
<dbReference type="KEGG" id="alam:RT761_01298"/>
<reference evidence="2 3" key="1">
    <citation type="journal article" date="2021" name="Nat. Commun.">
        <title>Isolation of a member of the candidate phylum Atribacteria reveals a unique cell membrane structure.</title>
        <authorList>
            <person name="Taiki K."/>
            <person name="Nobu M.K."/>
            <person name="Kusada H."/>
            <person name="Meng X.-Y."/>
            <person name="Hosoki N."/>
            <person name="Uematsu K."/>
            <person name="Yoshioka H."/>
            <person name="Kamagata Y."/>
            <person name="Tamaki H."/>
        </authorList>
    </citation>
    <scope>NUCLEOTIDE SEQUENCE [LARGE SCALE GENOMIC DNA]</scope>
    <source>
        <strain evidence="2 3">RT761</strain>
    </source>
</reference>
<keyword evidence="1" id="KW-0472">Membrane</keyword>
<protein>
    <submittedName>
        <fullName evidence="2">Uncharacterized protein</fullName>
    </submittedName>
</protein>
<proteinExistence type="predicted"/>
<sequence>MLFKIFPFDFKSVGMGVLNQVGKILLGLVVVGVVISIVVDWYKLIRDY</sequence>
<evidence type="ECO:0000313" key="3">
    <source>
        <dbReference type="Proteomes" id="UP000594463"/>
    </source>
</evidence>
<dbReference type="RefSeq" id="WP_218113244.1">
    <property type="nucleotide sequence ID" value="NZ_CP065383.1"/>
</dbReference>
<organism evidence="2 3">
    <name type="scientific">Atribacter laminatus</name>
    <dbReference type="NCBI Taxonomy" id="2847778"/>
    <lineage>
        <taxon>Bacteria</taxon>
        <taxon>Pseudomonadati</taxon>
        <taxon>Atribacterota</taxon>
        <taxon>Atribacteria</taxon>
        <taxon>Atribacterales</taxon>
        <taxon>Atribacteraceae</taxon>
        <taxon>Atribacter</taxon>
    </lineage>
</organism>
<dbReference type="EMBL" id="CP065383">
    <property type="protein sequence ID" value="QPM68084.1"/>
    <property type="molecule type" value="Genomic_DNA"/>
</dbReference>
<keyword evidence="1" id="KW-0812">Transmembrane</keyword>
<keyword evidence="1" id="KW-1133">Transmembrane helix</keyword>
<evidence type="ECO:0000313" key="2">
    <source>
        <dbReference type="EMBL" id="QPM68084.1"/>
    </source>
</evidence>